<dbReference type="InterPro" id="IPR005815">
    <property type="entry name" value="BioA"/>
</dbReference>
<dbReference type="STRING" id="1076872.G8ZY85"/>
<proteinExistence type="inferred from homology"/>
<dbReference type="InterPro" id="IPR015424">
    <property type="entry name" value="PyrdxlP-dep_Trfase"/>
</dbReference>
<dbReference type="HOGENOM" id="CLU_016922_4_3_1"/>
<dbReference type="OrthoDB" id="425114at2759"/>
<dbReference type="Gene3D" id="3.40.640.10">
    <property type="entry name" value="Type I PLP-dependent aspartate aminotransferase-like (Major domain)"/>
    <property type="match status" value="1"/>
</dbReference>
<dbReference type="NCBIfam" id="TIGR00508">
    <property type="entry name" value="bioA"/>
    <property type="match status" value="1"/>
</dbReference>
<dbReference type="PIRSF" id="PIRSF000521">
    <property type="entry name" value="Transaminase_4ab_Lys_Orn"/>
    <property type="match status" value="1"/>
</dbReference>
<evidence type="ECO:0000256" key="1">
    <source>
        <dbReference type="ARBA" id="ARBA00001933"/>
    </source>
</evidence>
<evidence type="ECO:0000313" key="10">
    <source>
        <dbReference type="Proteomes" id="UP000005627"/>
    </source>
</evidence>
<comment type="cofactor">
    <cofactor evidence="1">
        <name>pyridoxal 5'-phosphate</name>
        <dbReference type="ChEBI" id="CHEBI:597326"/>
    </cofactor>
</comment>
<sequence length="486" mass="54503">MQFSTAVNDLLKYDRDHIWHPYTSMSNPMMVYPVKEARGCEMILASEEPKDYRMIDAMSSWWCAIHGYNNQEINDALVSQISKVSHVMFGGLTHEPAVSLVGKLLTLLDHSELQHCFLADSGSVAMEIALKMALQYQWSLTPASDSEFKKTKFLTISRGYHGDTIGAMSVCDPKSSMHSIYAGYVAENIFVTGPPTVPTLPTSNIYLENKELFNEAVTFDPECLEVFRSKLEHEIEEICAVVLEPILQGAGGMRLYHPQFLIEVRKLCDQYDVPLIMDEIATGFGRTGAMFAFHHCRAYQDDMNIPKDSQVDVYPDIICVGKALTGGYMTLSAVVTTPKIAMTISNPELQTGGCLMHGPTFMGNPLACAAANKSLDILLRGDWTTQVQRIERQLFDGLYKDVLSDSKISSVISDIRITGAVAVLELKQSVDSLWFHHKFVSKGVYVRPFRNLCYIMPPYIISPEQLDKVTRVIREVLREWADKVLA</sequence>
<keyword evidence="4" id="KW-0808">Transferase</keyword>
<dbReference type="GO" id="GO:0005739">
    <property type="term" value="C:mitochondrion"/>
    <property type="evidence" value="ECO:0007669"/>
    <property type="project" value="TreeGrafter"/>
</dbReference>
<reference evidence="9 10" key="1">
    <citation type="journal article" date="2011" name="Proc. Natl. Acad. Sci. U.S.A.">
        <title>Evolutionary erosion of yeast sex chromosomes by mating-type switching accidents.</title>
        <authorList>
            <person name="Gordon J.L."/>
            <person name="Armisen D."/>
            <person name="Proux-Wera E."/>
            <person name="Oheigeartaigh S.S."/>
            <person name="Byrne K.P."/>
            <person name="Wolfe K.H."/>
        </authorList>
    </citation>
    <scope>NUCLEOTIDE SEQUENCE [LARGE SCALE GENOMIC DNA]</scope>
    <source>
        <strain evidence="10">ATCC 10662 / CBS 1146 / NBRC 0425 / NCYC 2629 / NRRL Y-866</strain>
    </source>
</reference>
<evidence type="ECO:0000256" key="8">
    <source>
        <dbReference type="RuleBase" id="RU003560"/>
    </source>
</evidence>
<dbReference type="GO" id="GO:0030170">
    <property type="term" value="F:pyridoxal phosphate binding"/>
    <property type="evidence" value="ECO:0007669"/>
    <property type="project" value="InterPro"/>
</dbReference>
<dbReference type="HAMAP" id="MF_00834">
    <property type="entry name" value="BioA"/>
    <property type="match status" value="1"/>
</dbReference>
<dbReference type="RefSeq" id="XP_003683063.1">
    <property type="nucleotide sequence ID" value="XM_003683015.1"/>
</dbReference>
<dbReference type="EMBL" id="HE616748">
    <property type="protein sequence ID" value="CCE93852.1"/>
    <property type="molecule type" value="Genomic_DNA"/>
</dbReference>
<dbReference type="InParanoid" id="G8ZY85"/>
<dbReference type="Pfam" id="PF00202">
    <property type="entry name" value="Aminotran_3"/>
    <property type="match status" value="1"/>
</dbReference>
<evidence type="ECO:0000256" key="3">
    <source>
        <dbReference type="ARBA" id="ARBA00022576"/>
    </source>
</evidence>
<dbReference type="KEGG" id="tdl:TDEL_0G04850"/>
<dbReference type="GO" id="GO:0004015">
    <property type="term" value="F:adenosylmethionine-8-amino-7-oxononanoate transaminase activity"/>
    <property type="evidence" value="ECO:0007669"/>
    <property type="project" value="EnsemblFungi"/>
</dbReference>
<dbReference type="GO" id="GO:0004141">
    <property type="term" value="F:dethiobiotin synthase activity"/>
    <property type="evidence" value="ECO:0007669"/>
    <property type="project" value="TreeGrafter"/>
</dbReference>
<evidence type="ECO:0000256" key="7">
    <source>
        <dbReference type="ARBA" id="ARBA00022898"/>
    </source>
</evidence>
<keyword evidence="7 8" id="KW-0663">Pyridoxal phosphate</keyword>
<dbReference type="InterPro" id="IPR005814">
    <property type="entry name" value="Aminotrans_3"/>
</dbReference>
<evidence type="ECO:0000256" key="6">
    <source>
        <dbReference type="ARBA" id="ARBA00022756"/>
    </source>
</evidence>
<evidence type="ECO:0008006" key="11">
    <source>
        <dbReference type="Google" id="ProtNLM"/>
    </source>
</evidence>
<evidence type="ECO:0000313" key="9">
    <source>
        <dbReference type="EMBL" id="CCE93852.1"/>
    </source>
</evidence>
<dbReference type="UniPathway" id="UPA00078"/>
<dbReference type="Gene3D" id="3.90.1150.10">
    <property type="entry name" value="Aspartate Aminotransferase, domain 1"/>
    <property type="match status" value="1"/>
</dbReference>
<dbReference type="AlphaFoldDB" id="G8ZY85"/>
<keyword evidence="6" id="KW-0093">Biotin biosynthesis</keyword>
<protein>
    <recommendedName>
        <fullName evidence="11">7,8-diamino-pelargonic acid aminotransferase</fullName>
    </recommendedName>
</protein>
<dbReference type="PANTHER" id="PTHR42684">
    <property type="entry name" value="ADENOSYLMETHIONINE-8-AMINO-7-OXONONANOATE AMINOTRANSFERASE"/>
    <property type="match status" value="1"/>
</dbReference>
<evidence type="ECO:0000256" key="4">
    <source>
        <dbReference type="ARBA" id="ARBA00022679"/>
    </source>
</evidence>
<dbReference type="Proteomes" id="UP000005627">
    <property type="component" value="Chromosome 7"/>
</dbReference>
<dbReference type="eggNOG" id="KOG1401">
    <property type="taxonomic scope" value="Eukaryota"/>
</dbReference>
<keyword evidence="10" id="KW-1185">Reference proteome</keyword>
<dbReference type="InterPro" id="IPR015421">
    <property type="entry name" value="PyrdxlP-dep_Trfase_major"/>
</dbReference>
<keyword evidence="3" id="KW-0032">Aminotransferase</keyword>
<evidence type="ECO:0000256" key="2">
    <source>
        <dbReference type="ARBA" id="ARBA00004746"/>
    </source>
</evidence>
<name>G8ZY85_TORDE</name>
<dbReference type="FunCoup" id="G8ZY85">
    <property type="interactions" value="261"/>
</dbReference>
<dbReference type="GO" id="GO:0009102">
    <property type="term" value="P:biotin biosynthetic process"/>
    <property type="evidence" value="ECO:0007669"/>
    <property type="project" value="UniProtKB-UniPathway"/>
</dbReference>
<dbReference type="GeneID" id="11505304"/>
<organism evidence="9 10">
    <name type="scientific">Torulaspora delbrueckii</name>
    <name type="common">Yeast</name>
    <name type="synonym">Candida colliculosa</name>
    <dbReference type="NCBI Taxonomy" id="4950"/>
    <lineage>
        <taxon>Eukaryota</taxon>
        <taxon>Fungi</taxon>
        <taxon>Dikarya</taxon>
        <taxon>Ascomycota</taxon>
        <taxon>Saccharomycotina</taxon>
        <taxon>Saccharomycetes</taxon>
        <taxon>Saccharomycetales</taxon>
        <taxon>Saccharomycetaceae</taxon>
        <taxon>Torulaspora</taxon>
    </lineage>
</organism>
<dbReference type="PANTHER" id="PTHR42684:SF3">
    <property type="entry name" value="ADENOSYLMETHIONINE-8-AMINO-7-OXONONANOATE AMINOTRANSFERASE"/>
    <property type="match status" value="1"/>
</dbReference>
<comment type="similarity">
    <text evidence="8">Belongs to the class-III pyridoxal-phosphate-dependent aminotransferase family.</text>
</comment>
<accession>G8ZY85</accession>
<dbReference type="InterPro" id="IPR015422">
    <property type="entry name" value="PyrdxlP-dep_Trfase_small"/>
</dbReference>
<dbReference type="CDD" id="cd00610">
    <property type="entry name" value="OAT_like"/>
    <property type="match status" value="1"/>
</dbReference>
<dbReference type="SUPFAM" id="SSF53383">
    <property type="entry name" value="PLP-dependent transferases"/>
    <property type="match status" value="1"/>
</dbReference>
<comment type="pathway">
    <text evidence="2">Cofactor biosynthesis; biotin biosynthesis.</text>
</comment>
<evidence type="ECO:0000256" key="5">
    <source>
        <dbReference type="ARBA" id="ARBA00022691"/>
    </source>
</evidence>
<gene>
    <name evidence="9" type="primary">TDEL0G04850</name>
    <name evidence="9" type="ORF">TDEL_0G04850</name>
</gene>
<keyword evidence="5" id="KW-0949">S-adenosyl-L-methionine</keyword>